<dbReference type="RefSeq" id="XP_007414417.1">
    <property type="nucleotide sequence ID" value="XM_007414355.1"/>
</dbReference>
<accession>F4RYW8</accession>
<dbReference type="HOGENOM" id="CLU_053747_0_0_1"/>
<dbReference type="SUPFAM" id="SSF52266">
    <property type="entry name" value="SGNH hydrolase"/>
    <property type="match status" value="1"/>
</dbReference>
<proteinExistence type="predicted"/>
<dbReference type="EMBL" id="GL883131">
    <property type="protein sequence ID" value="EGG02432.1"/>
    <property type="molecule type" value="Genomic_DNA"/>
</dbReference>
<organism evidence="2">
    <name type="scientific">Melampsora larici-populina (strain 98AG31 / pathotype 3-4-7)</name>
    <name type="common">Poplar leaf rust fungus</name>
    <dbReference type="NCBI Taxonomy" id="747676"/>
    <lineage>
        <taxon>Eukaryota</taxon>
        <taxon>Fungi</taxon>
        <taxon>Dikarya</taxon>
        <taxon>Basidiomycota</taxon>
        <taxon>Pucciniomycotina</taxon>
        <taxon>Pucciniomycetes</taxon>
        <taxon>Pucciniales</taxon>
        <taxon>Melampsoraceae</taxon>
        <taxon>Melampsora</taxon>
    </lineage>
</organism>
<sequence length="294" mass="31940">MAMLSNGAAQSIDTYPLRLAVQPKCGTLGSSQFNNFNTGINLRRIKTIYGFGDSYMSNGQHIGSHPPPAVHDPSSPKYGQRASNGLVWIEQFGHQIGALVKDYAAGGASVSSALSPTDTQQTDMIGHVQTFLGQHNHIDTDSSMVLISYGINDWASASRRGAKLSSSALELLRQTERLVQAGFRNLVILSPPMISEPLTEFNNIIWTGLKAFKTKNPSIQFAYVDFTTLYSTITAAPRAFGYQSTGSCLKSATSAAGACRNPDRYLYYLPNHPQKLTHGLMAKWAISVLSNCRS</sequence>
<gene>
    <name evidence="1" type="ORF">MELLADRAFT_110168</name>
</gene>
<keyword evidence="2" id="KW-1185">Reference proteome</keyword>
<dbReference type="Gene3D" id="3.40.50.1110">
    <property type="entry name" value="SGNH hydrolase"/>
    <property type="match status" value="1"/>
</dbReference>
<dbReference type="eggNOG" id="ENOG502SKVX">
    <property type="taxonomic scope" value="Eukaryota"/>
</dbReference>
<evidence type="ECO:0000313" key="1">
    <source>
        <dbReference type="EMBL" id="EGG02432.1"/>
    </source>
</evidence>
<dbReference type="InterPro" id="IPR036514">
    <property type="entry name" value="SGNH_hydro_sf"/>
</dbReference>
<name>F4RYW8_MELLP</name>
<reference evidence="2" key="1">
    <citation type="journal article" date="2011" name="Proc. Natl. Acad. Sci. U.S.A.">
        <title>Obligate biotrophy features unraveled by the genomic analysis of rust fungi.</title>
        <authorList>
            <person name="Duplessis S."/>
            <person name="Cuomo C.A."/>
            <person name="Lin Y.-C."/>
            <person name="Aerts A."/>
            <person name="Tisserant E."/>
            <person name="Veneault-Fourrey C."/>
            <person name="Joly D.L."/>
            <person name="Hacquard S."/>
            <person name="Amselem J."/>
            <person name="Cantarel B.L."/>
            <person name="Chiu R."/>
            <person name="Coutinho P.M."/>
            <person name="Feau N."/>
            <person name="Field M."/>
            <person name="Frey P."/>
            <person name="Gelhaye E."/>
            <person name="Goldberg J."/>
            <person name="Grabherr M.G."/>
            <person name="Kodira C.D."/>
            <person name="Kohler A."/>
            <person name="Kuees U."/>
            <person name="Lindquist E.A."/>
            <person name="Lucas S.M."/>
            <person name="Mago R."/>
            <person name="Mauceli E."/>
            <person name="Morin E."/>
            <person name="Murat C."/>
            <person name="Pangilinan J.L."/>
            <person name="Park R."/>
            <person name="Pearson M."/>
            <person name="Quesneville H."/>
            <person name="Rouhier N."/>
            <person name="Sakthikumar S."/>
            <person name="Salamov A.A."/>
            <person name="Schmutz J."/>
            <person name="Selles B."/>
            <person name="Shapiro H."/>
            <person name="Tanguay P."/>
            <person name="Tuskan G.A."/>
            <person name="Henrissat B."/>
            <person name="Van de Peer Y."/>
            <person name="Rouze P."/>
            <person name="Ellis J.G."/>
            <person name="Dodds P.N."/>
            <person name="Schein J.E."/>
            <person name="Zhong S."/>
            <person name="Hamelin R.C."/>
            <person name="Grigoriev I.V."/>
            <person name="Szabo L.J."/>
            <person name="Martin F."/>
        </authorList>
    </citation>
    <scope>NUCLEOTIDE SEQUENCE [LARGE SCALE GENOMIC DNA]</scope>
    <source>
        <strain evidence="2">98AG31 / pathotype 3-4-7</strain>
    </source>
</reference>
<evidence type="ECO:0008006" key="3">
    <source>
        <dbReference type="Google" id="ProtNLM"/>
    </source>
</evidence>
<evidence type="ECO:0000313" key="2">
    <source>
        <dbReference type="Proteomes" id="UP000001072"/>
    </source>
</evidence>
<protein>
    <recommendedName>
        <fullName evidence="3">Carbohydrate esterase family 16 protein</fullName>
    </recommendedName>
</protein>
<dbReference type="GeneID" id="18923990"/>
<dbReference type="Proteomes" id="UP000001072">
    <property type="component" value="Unassembled WGS sequence"/>
</dbReference>
<dbReference type="AlphaFoldDB" id="F4RYW8"/>
<dbReference type="KEGG" id="mlr:MELLADRAFT_110168"/>
<dbReference type="InParanoid" id="F4RYW8"/>
<dbReference type="OrthoDB" id="1600564at2759"/>
<dbReference type="VEuPathDB" id="FungiDB:MELLADRAFT_110168"/>